<dbReference type="EMBL" id="ML208259">
    <property type="protein sequence ID" value="TFK76923.1"/>
    <property type="molecule type" value="Genomic_DNA"/>
</dbReference>
<proteinExistence type="predicted"/>
<name>A0ACD3BFW3_9AGAR</name>
<sequence>MEASMRVYDVSEATPLLGSHLSPSAQRPSTQSSSSPIGLPSIAPTAAQLLSLDLRQVPVGNLCPHPLDYRSLEWAFILTLLLHIRHQRLQQSVITPTDYPRLQRAASAAQEVAILDSKIQEAWSISLDELGSIHDIQAVIWSQFPLDERNSTVRLNVMFYLCQENAPIDLVLHPLVETSILRTWRTGEKGSPARPGLKRIYDGACTPRVCHFLDLISQLALAGILVHYIILPPVEADHIASGKSIRAALLLLISFSWILRPWSLSAIPSFLTFFSFLTTLPYTLTPANTAFQVLPCTLVLHILQLHYPSPPSHLFLFSPRTILPLTTLLWQGVSMAVLPVITFFLPALLIALALVSASLVGTLSTISDHLHDFISIPPSPVYVRYTFFALLVFLVILMISTLVLLLLSSALWFPRSASPWDKYSLPIGIRSRVRFYSTVRVYSHLYYFPPPLNLLYTLFIVPISFPFFLCGSVFPYSLTDTKWFWRLTAGPVIGVVALLARTFSPEP</sequence>
<keyword evidence="2" id="KW-1185">Reference proteome</keyword>
<reference evidence="1 2" key="1">
    <citation type="journal article" date="2019" name="Nat. Ecol. Evol.">
        <title>Megaphylogeny resolves global patterns of mushroom evolution.</title>
        <authorList>
            <person name="Varga T."/>
            <person name="Krizsan K."/>
            <person name="Foldi C."/>
            <person name="Dima B."/>
            <person name="Sanchez-Garcia M."/>
            <person name="Sanchez-Ramirez S."/>
            <person name="Szollosi G.J."/>
            <person name="Szarkandi J.G."/>
            <person name="Papp V."/>
            <person name="Albert L."/>
            <person name="Andreopoulos W."/>
            <person name="Angelini C."/>
            <person name="Antonin V."/>
            <person name="Barry K.W."/>
            <person name="Bougher N.L."/>
            <person name="Buchanan P."/>
            <person name="Buyck B."/>
            <person name="Bense V."/>
            <person name="Catcheside P."/>
            <person name="Chovatia M."/>
            <person name="Cooper J."/>
            <person name="Damon W."/>
            <person name="Desjardin D."/>
            <person name="Finy P."/>
            <person name="Geml J."/>
            <person name="Haridas S."/>
            <person name="Hughes K."/>
            <person name="Justo A."/>
            <person name="Karasinski D."/>
            <person name="Kautmanova I."/>
            <person name="Kiss B."/>
            <person name="Kocsube S."/>
            <person name="Kotiranta H."/>
            <person name="LaButti K.M."/>
            <person name="Lechner B.E."/>
            <person name="Liimatainen K."/>
            <person name="Lipzen A."/>
            <person name="Lukacs Z."/>
            <person name="Mihaltcheva S."/>
            <person name="Morgado L.N."/>
            <person name="Niskanen T."/>
            <person name="Noordeloos M.E."/>
            <person name="Ohm R.A."/>
            <person name="Ortiz-Santana B."/>
            <person name="Ovrebo C."/>
            <person name="Racz N."/>
            <person name="Riley R."/>
            <person name="Savchenko A."/>
            <person name="Shiryaev A."/>
            <person name="Soop K."/>
            <person name="Spirin V."/>
            <person name="Szebenyi C."/>
            <person name="Tomsovsky M."/>
            <person name="Tulloss R.E."/>
            <person name="Uehling J."/>
            <person name="Grigoriev I.V."/>
            <person name="Vagvolgyi C."/>
            <person name="Papp T."/>
            <person name="Martin F.M."/>
            <person name="Miettinen O."/>
            <person name="Hibbett D.S."/>
            <person name="Nagy L.G."/>
        </authorList>
    </citation>
    <scope>NUCLEOTIDE SEQUENCE [LARGE SCALE GENOMIC DNA]</scope>
    <source>
        <strain evidence="1 2">NL-1719</strain>
    </source>
</reference>
<evidence type="ECO:0000313" key="2">
    <source>
        <dbReference type="Proteomes" id="UP000308600"/>
    </source>
</evidence>
<protein>
    <submittedName>
        <fullName evidence="1">Uncharacterized protein</fullName>
    </submittedName>
</protein>
<organism evidence="1 2">
    <name type="scientific">Pluteus cervinus</name>
    <dbReference type="NCBI Taxonomy" id="181527"/>
    <lineage>
        <taxon>Eukaryota</taxon>
        <taxon>Fungi</taxon>
        <taxon>Dikarya</taxon>
        <taxon>Basidiomycota</taxon>
        <taxon>Agaricomycotina</taxon>
        <taxon>Agaricomycetes</taxon>
        <taxon>Agaricomycetidae</taxon>
        <taxon>Agaricales</taxon>
        <taxon>Pluteineae</taxon>
        <taxon>Pluteaceae</taxon>
        <taxon>Pluteus</taxon>
    </lineage>
</organism>
<evidence type="ECO:0000313" key="1">
    <source>
        <dbReference type="EMBL" id="TFK76923.1"/>
    </source>
</evidence>
<dbReference type="Proteomes" id="UP000308600">
    <property type="component" value="Unassembled WGS sequence"/>
</dbReference>
<gene>
    <name evidence="1" type="ORF">BDN72DRAFT_830094</name>
</gene>
<accession>A0ACD3BFW3</accession>